<proteinExistence type="predicted"/>
<reference evidence="1 2" key="1">
    <citation type="submission" date="2019-03" db="EMBL/GenBank/DDBJ databases">
        <title>Draft genome sequences of novel Actinobacteria.</title>
        <authorList>
            <person name="Sahin N."/>
            <person name="Ay H."/>
            <person name="Saygin H."/>
        </authorList>
    </citation>
    <scope>NUCLEOTIDE SEQUENCE [LARGE SCALE GENOMIC DNA]</scope>
    <source>
        <strain evidence="1 2">DSM 45941</strain>
    </source>
</reference>
<dbReference type="AlphaFoldDB" id="A0A4R5B4H6"/>
<keyword evidence="2" id="KW-1185">Reference proteome</keyword>
<protein>
    <submittedName>
        <fullName evidence="1">Uncharacterized protein</fullName>
    </submittedName>
</protein>
<evidence type="ECO:0000313" key="2">
    <source>
        <dbReference type="Proteomes" id="UP000295578"/>
    </source>
</evidence>
<gene>
    <name evidence="1" type="ORF">E1293_22690</name>
</gene>
<accession>A0A4R5B4H6</accession>
<organism evidence="1 2">
    <name type="scientific">Actinomadura darangshiensis</name>
    <dbReference type="NCBI Taxonomy" id="705336"/>
    <lineage>
        <taxon>Bacteria</taxon>
        <taxon>Bacillati</taxon>
        <taxon>Actinomycetota</taxon>
        <taxon>Actinomycetes</taxon>
        <taxon>Streptosporangiales</taxon>
        <taxon>Thermomonosporaceae</taxon>
        <taxon>Actinomadura</taxon>
    </lineage>
</organism>
<name>A0A4R5B4H6_9ACTN</name>
<dbReference type="Proteomes" id="UP000295578">
    <property type="component" value="Unassembled WGS sequence"/>
</dbReference>
<dbReference type="OrthoDB" id="4288123at2"/>
<evidence type="ECO:0000313" key="1">
    <source>
        <dbReference type="EMBL" id="TDD79689.1"/>
    </source>
</evidence>
<dbReference type="RefSeq" id="WP_132199460.1">
    <property type="nucleotide sequence ID" value="NZ_SMKY01000106.1"/>
</dbReference>
<sequence>MSGARAERMTGLIDEIGRIFGEDGYEQHKPVADSFGLAEMAPVQRTGFGGSGPPLLVGGTGDTVLRTAARHAGIVGIAETYQVKGTARAVLAVGTWGALPYG</sequence>
<comment type="caution">
    <text evidence="1">The sequence shown here is derived from an EMBL/GenBank/DDBJ whole genome shotgun (WGS) entry which is preliminary data.</text>
</comment>
<dbReference type="EMBL" id="SMKY01000106">
    <property type="protein sequence ID" value="TDD79689.1"/>
    <property type="molecule type" value="Genomic_DNA"/>
</dbReference>